<dbReference type="InterPro" id="IPR036582">
    <property type="entry name" value="Mao_N_sf"/>
</dbReference>
<sequence length="287" mass="32155">MRKKTFFTMLLFFFLIPLHAHADEGKGFLVGPSRIEAEQPLTPGNTYHLPPHTVYNNTANKMQVTVSINEQGEGLLAPPKWFEHTPANQEVLSGETGEFASTITVPKDAEPGHYIAWFRFYGEPSQRGAFTHTFALSVPFLFEVLHAEQADSTASYTEQEIILEIGSSTAIVQGKEFTLDAPPYINSATSRTMVPLRYVSEQLQAVVQWVPESQQVIIHTEEVEIVLAKDSERVLINGVEFTLDSPLAIKNGRAFVPLRFVSEVLDATVQWKAEEQRIIIKRVSLRG</sequence>
<keyword evidence="1" id="KW-0732">Signal</keyword>
<dbReference type="Proteomes" id="UP000366051">
    <property type="component" value="Chromosome"/>
</dbReference>
<dbReference type="Pfam" id="PF07833">
    <property type="entry name" value="Cu_amine_oxidN1"/>
    <property type="match status" value="1"/>
</dbReference>
<dbReference type="EMBL" id="CP045875">
    <property type="protein sequence ID" value="QGG47581.1"/>
    <property type="molecule type" value="Genomic_DNA"/>
</dbReference>
<evidence type="ECO:0000256" key="1">
    <source>
        <dbReference type="SAM" id="SignalP"/>
    </source>
</evidence>
<evidence type="ECO:0000313" key="4">
    <source>
        <dbReference type="Proteomes" id="UP000366051"/>
    </source>
</evidence>
<evidence type="ECO:0000259" key="2">
    <source>
        <dbReference type="Pfam" id="PF07833"/>
    </source>
</evidence>
<proteinExistence type="predicted"/>
<dbReference type="KEGG" id="hcv:FTV88_1434"/>
<dbReference type="Gene3D" id="3.30.457.10">
    <property type="entry name" value="Copper amine oxidase-like, N-terminal domain"/>
    <property type="match status" value="1"/>
</dbReference>
<accession>A0A5Q2MZV0</accession>
<reference evidence="4" key="1">
    <citation type="submission" date="2019-11" db="EMBL/GenBank/DDBJ databases">
        <title>Genome sequence of Heliorestis convoluta strain HH, an alkaliphilic and minimalistic phototrophic bacterium from a soda lake in Egypt.</title>
        <authorList>
            <person name="Dewey E.D."/>
            <person name="Stokes L.M."/>
            <person name="Burchell B.M."/>
            <person name="Shaffer K.N."/>
            <person name="Huntington A.M."/>
            <person name="Baker J.M."/>
            <person name="Nadendla S."/>
            <person name="Giglio M.G."/>
            <person name="Touchman J.W."/>
            <person name="Blankenship R.E."/>
            <person name="Madigan M.T."/>
            <person name="Sattley W.M."/>
        </authorList>
    </citation>
    <scope>NUCLEOTIDE SEQUENCE [LARGE SCALE GENOMIC DNA]</scope>
    <source>
        <strain evidence="4">HH</strain>
    </source>
</reference>
<feature type="domain" description="Copper amine oxidase-like N-terminal" evidence="2">
    <location>
        <begin position="183"/>
        <end position="280"/>
    </location>
</feature>
<dbReference type="InterPro" id="IPR012854">
    <property type="entry name" value="Cu_amine_oxidase-like_N"/>
</dbReference>
<protein>
    <submittedName>
        <fullName evidence="3">Copper amine oxidase N-terminal domain-containing protein</fullName>
    </submittedName>
</protein>
<evidence type="ECO:0000313" key="3">
    <source>
        <dbReference type="EMBL" id="QGG47581.1"/>
    </source>
</evidence>
<dbReference type="SUPFAM" id="SSF55383">
    <property type="entry name" value="Copper amine oxidase, domain N"/>
    <property type="match status" value="2"/>
</dbReference>
<dbReference type="AlphaFoldDB" id="A0A5Q2MZV0"/>
<organism evidence="3 4">
    <name type="scientific">Heliorestis convoluta</name>
    <dbReference type="NCBI Taxonomy" id="356322"/>
    <lineage>
        <taxon>Bacteria</taxon>
        <taxon>Bacillati</taxon>
        <taxon>Bacillota</taxon>
        <taxon>Clostridia</taxon>
        <taxon>Eubacteriales</taxon>
        <taxon>Heliobacteriaceae</taxon>
        <taxon>Heliorestis</taxon>
    </lineage>
</organism>
<gene>
    <name evidence="3" type="ORF">FTV88_1434</name>
</gene>
<feature type="chain" id="PRO_5024304216" evidence="1">
    <location>
        <begin position="23"/>
        <end position="287"/>
    </location>
</feature>
<dbReference type="OrthoDB" id="1805339at2"/>
<feature type="signal peptide" evidence="1">
    <location>
        <begin position="1"/>
        <end position="22"/>
    </location>
</feature>
<dbReference type="RefSeq" id="WP_153724927.1">
    <property type="nucleotide sequence ID" value="NZ_CP045875.1"/>
</dbReference>
<keyword evidence="4" id="KW-1185">Reference proteome</keyword>
<name>A0A5Q2MZV0_9FIRM</name>